<dbReference type="Proteomes" id="UP001055811">
    <property type="component" value="Linkage Group LG09"/>
</dbReference>
<protein>
    <submittedName>
        <fullName evidence="1">Uncharacterized protein</fullName>
    </submittedName>
</protein>
<reference evidence="1 2" key="2">
    <citation type="journal article" date="2022" name="Mol. Ecol. Resour.">
        <title>The genomes of chicory, endive, great burdock and yacon provide insights into Asteraceae paleo-polyploidization history and plant inulin production.</title>
        <authorList>
            <person name="Fan W."/>
            <person name="Wang S."/>
            <person name="Wang H."/>
            <person name="Wang A."/>
            <person name="Jiang F."/>
            <person name="Liu H."/>
            <person name="Zhao H."/>
            <person name="Xu D."/>
            <person name="Zhang Y."/>
        </authorList>
    </citation>
    <scope>NUCLEOTIDE SEQUENCE [LARGE SCALE GENOMIC DNA]</scope>
    <source>
        <strain evidence="2">cv. Punajuju</strain>
        <tissue evidence="1">Leaves</tissue>
    </source>
</reference>
<name>A0ACB8Z0Z9_CICIN</name>
<comment type="caution">
    <text evidence="1">The sequence shown here is derived from an EMBL/GenBank/DDBJ whole genome shotgun (WGS) entry which is preliminary data.</text>
</comment>
<accession>A0ACB8Z0Z9</accession>
<evidence type="ECO:0000313" key="1">
    <source>
        <dbReference type="EMBL" id="KAI3691253.1"/>
    </source>
</evidence>
<gene>
    <name evidence="1" type="ORF">L2E82_49516</name>
</gene>
<evidence type="ECO:0000313" key="2">
    <source>
        <dbReference type="Proteomes" id="UP001055811"/>
    </source>
</evidence>
<sequence length="72" mass="7372">MASPATMPSVTTQPSVLPSRLSMAPGDSLMMAAFGDGGSNRRLLQAAFSGEQQPSPASLGSVAIHDQNKQEG</sequence>
<organism evidence="1 2">
    <name type="scientific">Cichorium intybus</name>
    <name type="common">Chicory</name>
    <dbReference type="NCBI Taxonomy" id="13427"/>
    <lineage>
        <taxon>Eukaryota</taxon>
        <taxon>Viridiplantae</taxon>
        <taxon>Streptophyta</taxon>
        <taxon>Embryophyta</taxon>
        <taxon>Tracheophyta</taxon>
        <taxon>Spermatophyta</taxon>
        <taxon>Magnoliopsida</taxon>
        <taxon>eudicotyledons</taxon>
        <taxon>Gunneridae</taxon>
        <taxon>Pentapetalae</taxon>
        <taxon>asterids</taxon>
        <taxon>campanulids</taxon>
        <taxon>Asterales</taxon>
        <taxon>Asteraceae</taxon>
        <taxon>Cichorioideae</taxon>
        <taxon>Cichorieae</taxon>
        <taxon>Cichoriinae</taxon>
        <taxon>Cichorium</taxon>
    </lineage>
</organism>
<reference evidence="2" key="1">
    <citation type="journal article" date="2022" name="Mol. Ecol. Resour.">
        <title>The genomes of chicory, endive, great burdock and yacon provide insights into Asteraceae palaeo-polyploidization history and plant inulin production.</title>
        <authorList>
            <person name="Fan W."/>
            <person name="Wang S."/>
            <person name="Wang H."/>
            <person name="Wang A."/>
            <person name="Jiang F."/>
            <person name="Liu H."/>
            <person name="Zhao H."/>
            <person name="Xu D."/>
            <person name="Zhang Y."/>
        </authorList>
    </citation>
    <scope>NUCLEOTIDE SEQUENCE [LARGE SCALE GENOMIC DNA]</scope>
    <source>
        <strain evidence="2">cv. Punajuju</strain>
    </source>
</reference>
<keyword evidence="2" id="KW-1185">Reference proteome</keyword>
<proteinExistence type="predicted"/>
<dbReference type="EMBL" id="CM042017">
    <property type="protein sequence ID" value="KAI3691253.1"/>
    <property type="molecule type" value="Genomic_DNA"/>
</dbReference>